<comment type="caution">
    <text evidence="2">The sequence shown here is derived from an EMBL/GenBank/DDBJ whole genome shotgun (WGS) entry which is preliminary data.</text>
</comment>
<proteinExistence type="predicted"/>
<feature type="transmembrane region" description="Helical" evidence="1">
    <location>
        <begin position="29"/>
        <end position="48"/>
    </location>
</feature>
<organism evidence="2 3">
    <name type="scientific">Montanilutibacter psychrotolerans</name>
    <dbReference type="NCBI Taxonomy" id="1327343"/>
    <lineage>
        <taxon>Bacteria</taxon>
        <taxon>Pseudomonadati</taxon>
        <taxon>Pseudomonadota</taxon>
        <taxon>Gammaproteobacteria</taxon>
        <taxon>Lysobacterales</taxon>
        <taxon>Lysobacteraceae</taxon>
        <taxon>Montanilutibacter</taxon>
    </lineage>
</organism>
<dbReference type="Proteomes" id="UP000267049">
    <property type="component" value="Unassembled WGS sequence"/>
</dbReference>
<gene>
    <name evidence="2" type="ORF">EER27_09340</name>
</gene>
<evidence type="ECO:0000313" key="2">
    <source>
        <dbReference type="EMBL" id="RNF83587.1"/>
    </source>
</evidence>
<name>A0A3M8SQK8_9GAMM</name>
<reference evidence="2 3" key="1">
    <citation type="submission" date="2018-11" db="EMBL/GenBank/DDBJ databases">
        <title>Lysobacter cryohumiis sp. nov., isolated from soil in the Tianshan Mountains, Xinjiang, China.</title>
        <authorList>
            <person name="Luo Y."/>
            <person name="Sheng H."/>
        </authorList>
    </citation>
    <scope>NUCLEOTIDE SEQUENCE [LARGE SCALE GENOMIC DNA]</scope>
    <source>
        <strain evidence="2 3">ZS60</strain>
    </source>
</reference>
<dbReference type="EMBL" id="RIBS01000004">
    <property type="protein sequence ID" value="RNF83587.1"/>
    <property type="molecule type" value="Genomic_DNA"/>
</dbReference>
<evidence type="ECO:0000256" key="1">
    <source>
        <dbReference type="SAM" id="Phobius"/>
    </source>
</evidence>
<dbReference type="AlphaFoldDB" id="A0A3M8SQK8"/>
<protein>
    <submittedName>
        <fullName evidence="2">Uncharacterized protein</fullName>
    </submittedName>
</protein>
<keyword evidence="1" id="KW-0472">Membrane</keyword>
<keyword evidence="1" id="KW-1133">Transmembrane helix</keyword>
<keyword evidence="3" id="KW-1185">Reference proteome</keyword>
<evidence type="ECO:0000313" key="3">
    <source>
        <dbReference type="Proteomes" id="UP000267049"/>
    </source>
</evidence>
<accession>A0A3M8SQK8</accession>
<keyword evidence="1" id="KW-0812">Transmembrane</keyword>
<sequence>MALQVAVVCTALIIDHVYSGENAFFKRKVSLCILIAAALSFILVRQPLLLSDTTIKKFYPSGSYRCPGVPQFWRGGV</sequence>